<feature type="domain" description="Amidohydrolase-related" evidence="1">
    <location>
        <begin position="5"/>
        <end position="294"/>
    </location>
</feature>
<dbReference type="PANTHER" id="PTHR43569:SF2">
    <property type="entry name" value="AMIDOHYDROLASE-RELATED DOMAIN-CONTAINING PROTEIN"/>
    <property type="match status" value="1"/>
</dbReference>
<evidence type="ECO:0000259" key="1">
    <source>
        <dbReference type="Pfam" id="PF04909"/>
    </source>
</evidence>
<evidence type="ECO:0000313" key="2">
    <source>
        <dbReference type="EMBL" id="MBU8542667.1"/>
    </source>
</evidence>
<dbReference type="Proteomes" id="UP000689967">
    <property type="component" value="Unassembled WGS sequence"/>
</dbReference>
<sequence>MEIIDAQIHEPAAGKPFDPPLDPATRDAVHVELAREALDCVRVDRAVVVARPAFNEACITRYPELFAAVEVMDHNSEELEARMAGFRARKGMLGCRTLVTNYAEVRRDPEVALRLNDTFQGGGFDRYWALAARYDIPMFFSAHGFAAALQPLAERHPELTIIVDHFGITQSLRREIEGDRWAALPGLLELARYPNVFVKWCGVPLVSRAAFPHDDVWPQLHRILRAFGPERCMWASDFTRLRWGVPDRAGATGAPPRADWKSYADALHHLLHTREISQQDKEQLFSGAVRRALRWTRED</sequence>
<dbReference type="RefSeq" id="WP_216872969.1">
    <property type="nucleotide sequence ID" value="NZ_JAERQM010000001.1"/>
</dbReference>
<gene>
    <name evidence="2" type="ORF">JJQ90_03070</name>
</gene>
<keyword evidence="3" id="KW-1185">Reference proteome</keyword>
<protein>
    <submittedName>
        <fullName evidence="2">Amidohydrolase family protein</fullName>
    </submittedName>
</protein>
<dbReference type="Pfam" id="PF04909">
    <property type="entry name" value="Amidohydro_2"/>
    <property type="match status" value="1"/>
</dbReference>
<dbReference type="PANTHER" id="PTHR43569">
    <property type="entry name" value="AMIDOHYDROLASE"/>
    <property type="match status" value="1"/>
</dbReference>
<organism evidence="2 3">
    <name type="scientific">Falsiroseomonas oleicola</name>
    <dbReference type="NCBI Taxonomy" id="2801474"/>
    <lineage>
        <taxon>Bacteria</taxon>
        <taxon>Pseudomonadati</taxon>
        <taxon>Pseudomonadota</taxon>
        <taxon>Alphaproteobacteria</taxon>
        <taxon>Acetobacterales</taxon>
        <taxon>Roseomonadaceae</taxon>
        <taxon>Falsiroseomonas</taxon>
    </lineage>
</organism>
<name>A0ABS6H4A6_9PROT</name>
<evidence type="ECO:0000313" key="3">
    <source>
        <dbReference type="Proteomes" id="UP000689967"/>
    </source>
</evidence>
<dbReference type="EMBL" id="JAERQM010000001">
    <property type="protein sequence ID" value="MBU8542667.1"/>
    <property type="molecule type" value="Genomic_DNA"/>
</dbReference>
<accession>A0ABS6H4A6</accession>
<proteinExistence type="predicted"/>
<reference evidence="2 3" key="1">
    <citation type="submission" date="2021-01" db="EMBL/GenBank/DDBJ databases">
        <title>Roseomonas sp. nov, a bacterium isolated from an oil production mixture in Yumen Oilfield.</title>
        <authorList>
            <person name="Wu D."/>
        </authorList>
    </citation>
    <scope>NUCLEOTIDE SEQUENCE [LARGE SCALE GENOMIC DNA]</scope>
    <source>
        <strain evidence="2 3">ROY-5-3</strain>
    </source>
</reference>
<dbReference type="InterPro" id="IPR006680">
    <property type="entry name" value="Amidohydro-rel"/>
</dbReference>
<dbReference type="InterPro" id="IPR052350">
    <property type="entry name" value="Metallo-dep_Lactonases"/>
</dbReference>
<comment type="caution">
    <text evidence="2">The sequence shown here is derived from an EMBL/GenBank/DDBJ whole genome shotgun (WGS) entry which is preliminary data.</text>
</comment>